<evidence type="ECO:0000256" key="5">
    <source>
        <dbReference type="SAM" id="MobiDB-lite"/>
    </source>
</evidence>
<keyword evidence="3" id="KW-0687">Ribonucleoprotein</keyword>
<evidence type="ECO:0000256" key="3">
    <source>
        <dbReference type="ARBA" id="ARBA00023274"/>
    </source>
</evidence>
<evidence type="ECO:0000256" key="1">
    <source>
        <dbReference type="ARBA" id="ARBA00009680"/>
    </source>
</evidence>
<dbReference type="SUPFAM" id="SSF54189">
    <property type="entry name" value="Ribosomal proteins S24e, L23 and L15e"/>
    <property type="match status" value="1"/>
</dbReference>
<dbReference type="Proteomes" id="UP000700334">
    <property type="component" value="Unassembled WGS sequence"/>
</dbReference>
<proteinExistence type="inferred from homology"/>
<evidence type="ECO:0000256" key="4">
    <source>
        <dbReference type="RuleBase" id="RU004383"/>
    </source>
</evidence>
<comment type="similarity">
    <text evidence="1 4">Belongs to the eukaryotic ribosomal protein eS24 family.</text>
</comment>
<dbReference type="Pfam" id="PF01282">
    <property type="entry name" value="Ribosomal_S24e"/>
    <property type="match status" value="1"/>
</dbReference>
<dbReference type="PANTHER" id="PTHR10496">
    <property type="entry name" value="40S RIBOSOMAL PROTEIN S24"/>
    <property type="match status" value="1"/>
</dbReference>
<dbReference type="GO" id="GO:0003735">
    <property type="term" value="F:structural constituent of ribosome"/>
    <property type="evidence" value="ECO:0007669"/>
    <property type="project" value="InterPro"/>
</dbReference>
<dbReference type="GO" id="GO:0044391">
    <property type="term" value="C:ribosomal subunit"/>
    <property type="evidence" value="ECO:0007669"/>
    <property type="project" value="UniProtKB-ARBA"/>
</dbReference>
<dbReference type="InterPro" id="IPR053709">
    <property type="entry name" value="eRP_eS24_sf"/>
</dbReference>
<evidence type="ECO:0000313" key="6">
    <source>
        <dbReference type="EMBL" id="KAG8522952.1"/>
    </source>
</evidence>
<organism evidence="6 7">
    <name type="scientific">Galemys pyrenaicus</name>
    <name type="common">Iberian desman</name>
    <name type="synonym">Pyrenean desman</name>
    <dbReference type="NCBI Taxonomy" id="202257"/>
    <lineage>
        <taxon>Eukaryota</taxon>
        <taxon>Metazoa</taxon>
        <taxon>Chordata</taxon>
        <taxon>Craniata</taxon>
        <taxon>Vertebrata</taxon>
        <taxon>Euteleostomi</taxon>
        <taxon>Mammalia</taxon>
        <taxon>Eutheria</taxon>
        <taxon>Laurasiatheria</taxon>
        <taxon>Eulipotyphla</taxon>
        <taxon>Talpidae</taxon>
        <taxon>Galemys</taxon>
    </lineage>
</organism>
<feature type="compositionally biased region" description="Basic residues" evidence="5">
    <location>
        <begin position="55"/>
        <end position="67"/>
    </location>
</feature>
<dbReference type="InterPro" id="IPR001976">
    <property type="entry name" value="Ribosomal_eS24"/>
</dbReference>
<reference evidence="6" key="1">
    <citation type="journal article" date="2021" name="Evol. Appl.">
        <title>The genome of the Pyrenean desman and the effects of bottlenecks and inbreeding on the genomic landscape of an endangered species.</title>
        <authorList>
            <person name="Escoda L."/>
            <person name="Castresana J."/>
        </authorList>
    </citation>
    <scope>NUCLEOTIDE SEQUENCE</scope>
    <source>
        <strain evidence="6">IBE-C5619</strain>
    </source>
</reference>
<gene>
    <name evidence="6" type="ORF">J0S82_010167</name>
</gene>
<sequence>MNDSNRLKYVVHHSSTILAETNDVTFTFGFRTHFGGGETAGFALIYDSLDDKKKNEPKHKLVRHGSRERKDLKK</sequence>
<dbReference type="GO" id="GO:0006412">
    <property type="term" value="P:translation"/>
    <property type="evidence" value="ECO:0007669"/>
    <property type="project" value="InterPro"/>
</dbReference>
<comment type="caution">
    <text evidence="6">The sequence shown here is derived from an EMBL/GenBank/DDBJ whole genome shotgun (WGS) entry which is preliminary data.</text>
</comment>
<accession>A0A8J6DV16</accession>
<dbReference type="Gene3D" id="3.30.70.3370">
    <property type="match status" value="1"/>
</dbReference>
<keyword evidence="2 6" id="KW-0689">Ribosomal protein</keyword>
<evidence type="ECO:0000313" key="7">
    <source>
        <dbReference type="Proteomes" id="UP000700334"/>
    </source>
</evidence>
<dbReference type="InterPro" id="IPR012678">
    <property type="entry name" value="Ribosomal_uL23/eL15/eS24_sf"/>
</dbReference>
<feature type="non-terminal residue" evidence="6">
    <location>
        <position position="1"/>
    </location>
</feature>
<dbReference type="InterPro" id="IPR018098">
    <property type="entry name" value="Ribosomal_eS24_CS"/>
</dbReference>
<dbReference type="PROSITE" id="PS00529">
    <property type="entry name" value="RIBOSOMAL_S24E"/>
    <property type="match status" value="1"/>
</dbReference>
<protein>
    <recommendedName>
        <fullName evidence="4">40S ribosomal protein S24</fullName>
    </recommendedName>
</protein>
<feature type="region of interest" description="Disordered" evidence="5">
    <location>
        <begin position="54"/>
        <end position="74"/>
    </location>
</feature>
<keyword evidence="7" id="KW-1185">Reference proteome</keyword>
<dbReference type="EMBL" id="JAGFMF010011429">
    <property type="protein sequence ID" value="KAG8522952.1"/>
    <property type="molecule type" value="Genomic_DNA"/>
</dbReference>
<dbReference type="AlphaFoldDB" id="A0A8J6DV16"/>
<evidence type="ECO:0000256" key="2">
    <source>
        <dbReference type="ARBA" id="ARBA00022980"/>
    </source>
</evidence>
<name>A0A8J6DV16_GALPY</name>